<dbReference type="InterPro" id="IPR036942">
    <property type="entry name" value="Beta-barrel_TonB_sf"/>
</dbReference>
<feature type="domain" description="TonB-dependent receptor plug" evidence="16">
    <location>
        <begin position="100"/>
        <end position="203"/>
    </location>
</feature>
<evidence type="ECO:0000256" key="14">
    <source>
        <dbReference type="SAM" id="SignalP"/>
    </source>
</evidence>
<evidence type="ECO:0000256" key="4">
    <source>
        <dbReference type="ARBA" id="ARBA00022496"/>
    </source>
</evidence>
<dbReference type="InterPro" id="IPR012910">
    <property type="entry name" value="Plug_dom"/>
</dbReference>
<keyword evidence="10 11" id="KW-0998">Cell outer membrane</keyword>
<keyword evidence="6" id="KW-0408">Iron</keyword>
<feature type="domain" description="TonB-dependent receptor-like beta-barrel" evidence="15">
    <location>
        <begin position="341"/>
        <end position="755"/>
    </location>
</feature>
<evidence type="ECO:0000256" key="12">
    <source>
        <dbReference type="RuleBase" id="RU003357"/>
    </source>
</evidence>
<evidence type="ECO:0000313" key="17">
    <source>
        <dbReference type="EMBL" id="GGC27202.1"/>
    </source>
</evidence>
<evidence type="ECO:0000256" key="11">
    <source>
        <dbReference type="PROSITE-ProRule" id="PRU01360"/>
    </source>
</evidence>
<evidence type="ECO:0008006" key="19">
    <source>
        <dbReference type="Google" id="ProtNLM"/>
    </source>
</evidence>
<dbReference type="PROSITE" id="PS52016">
    <property type="entry name" value="TONB_DEPENDENT_REC_3"/>
    <property type="match status" value="1"/>
</dbReference>
<reference evidence="18" key="1">
    <citation type="journal article" date="2019" name="Int. J. Syst. Evol. Microbiol.">
        <title>The Global Catalogue of Microorganisms (GCM) 10K type strain sequencing project: providing services to taxonomists for standard genome sequencing and annotation.</title>
        <authorList>
            <consortium name="The Broad Institute Genomics Platform"/>
            <consortium name="The Broad Institute Genome Sequencing Center for Infectious Disease"/>
            <person name="Wu L."/>
            <person name="Ma J."/>
        </authorList>
    </citation>
    <scope>NUCLEOTIDE SEQUENCE [LARGE SCALE GENOMIC DNA]</scope>
    <source>
        <strain evidence="18">CCM 7132</strain>
    </source>
</reference>
<sequence>MTDSQKQKRLTKKCIKASMFLLLASVSAPAFSSLAEAASSPDAPDRALPHSRAAVKTAKKQQAAPLRSATHHKPVAGGAETLTVTTARRRLHFNSAQHEADATTHITSETLTRQGVVSLLDLPRVAPNLTVQSVNGTGSTNFFLRGIGLNDYTQNNMSSVLVYYDDVAYPLARMAAGLMFDIAGAAVEPGPVGFSHGQTDTGGEIAFRTSDPTDDWHGGVSQDIASYARSRTNLFVSGPIISDKLSFRIAGQTMQGGGWQTNPSTGAHLGDANLGALRAKLRWRPEEHTEIMLSGHWVQDNSQVVAAKPVINFLPSRGYPTLSYQQAQWDYNARLAKLIGRSTSLSPSAHNTMWGADLKMSHDFGFAALKSISAFETERVGEYTDQDGTLWATGDNYRNIVANSFSQELRLESRKKQPLEWVVGAYYDRVRMTQQSFFDFTDYVPTRGYLQETSFGQNEQTFSQFVHLSYKLPYRVTLIGGLTHEADDRQLLNLRTVQFGRRSLQFQSTGSNMNQFAGTLGVQFQATKDLMTYFKVSRSMKPGGMTANNTVVQGQLDPFKPETVLAYELGFKADIIPNRFRLNAAAFYYDYHDQQYLGSYVVPGYGPLGRFDNIPKSQIWGVEFNTEINPIRHVYLTQNFGFLRSKYQKFQAINASAVNAQYQQTGIWAPIYTDYAGTEGMNPKLTLNGSGDYRLTFLRRYEGEAGVDWNFRSAQSMVPGGTGNYQLPAYFLLGAHVTVHPLKGPWTATIYASNILNREYFTTSSQSTTTYFRIPGPPRFIGGRIGLTY</sequence>
<feature type="compositionally biased region" description="Low complexity" evidence="13">
    <location>
        <begin position="54"/>
        <end position="64"/>
    </location>
</feature>
<dbReference type="Pfam" id="PF07715">
    <property type="entry name" value="Plug"/>
    <property type="match status" value="1"/>
</dbReference>
<keyword evidence="3 11" id="KW-1134">Transmembrane beta strand</keyword>
<evidence type="ECO:0000256" key="10">
    <source>
        <dbReference type="ARBA" id="ARBA00023237"/>
    </source>
</evidence>
<evidence type="ECO:0000256" key="8">
    <source>
        <dbReference type="ARBA" id="ARBA00023077"/>
    </source>
</evidence>
<keyword evidence="7" id="KW-0406">Ion transport</keyword>
<evidence type="ECO:0000259" key="15">
    <source>
        <dbReference type="Pfam" id="PF00593"/>
    </source>
</evidence>
<dbReference type="PANTHER" id="PTHR32552:SF81">
    <property type="entry name" value="TONB-DEPENDENT OUTER MEMBRANE RECEPTOR"/>
    <property type="match status" value="1"/>
</dbReference>
<feature type="chain" id="PRO_5045709012" description="TonB-dependent receptor" evidence="14">
    <location>
        <begin position="33"/>
        <end position="789"/>
    </location>
</feature>
<accession>A0ABQ1LQ38</accession>
<gene>
    <name evidence="17" type="ORF">GCM10007207_10850</name>
</gene>
<evidence type="ECO:0000256" key="2">
    <source>
        <dbReference type="ARBA" id="ARBA00022448"/>
    </source>
</evidence>
<comment type="caution">
    <text evidence="17">The sequence shown here is derived from an EMBL/GenBank/DDBJ whole genome shotgun (WGS) entry which is preliminary data.</text>
</comment>
<dbReference type="Pfam" id="PF00593">
    <property type="entry name" value="TonB_dep_Rec_b-barrel"/>
    <property type="match status" value="1"/>
</dbReference>
<evidence type="ECO:0000256" key="6">
    <source>
        <dbReference type="ARBA" id="ARBA00023004"/>
    </source>
</evidence>
<evidence type="ECO:0000256" key="1">
    <source>
        <dbReference type="ARBA" id="ARBA00004571"/>
    </source>
</evidence>
<keyword evidence="9 11" id="KW-0472">Membrane</keyword>
<dbReference type="Gene3D" id="2.40.170.20">
    <property type="entry name" value="TonB-dependent receptor, beta-barrel domain"/>
    <property type="match status" value="1"/>
</dbReference>
<evidence type="ECO:0000256" key="3">
    <source>
        <dbReference type="ARBA" id="ARBA00022452"/>
    </source>
</evidence>
<feature type="region of interest" description="Disordered" evidence="13">
    <location>
        <begin position="38"/>
        <end position="80"/>
    </location>
</feature>
<keyword evidence="4" id="KW-0410">Iron transport</keyword>
<evidence type="ECO:0000313" key="18">
    <source>
        <dbReference type="Proteomes" id="UP000637769"/>
    </source>
</evidence>
<organism evidence="17 18">
    <name type="scientific">Asaia siamensis</name>
    <dbReference type="NCBI Taxonomy" id="110479"/>
    <lineage>
        <taxon>Bacteria</taxon>
        <taxon>Pseudomonadati</taxon>
        <taxon>Pseudomonadota</taxon>
        <taxon>Alphaproteobacteria</taxon>
        <taxon>Acetobacterales</taxon>
        <taxon>Acetobacteraceae</taxon>
        <taxon>Asaia</taxon>
    </lineage>
</organism>
<name>A0ABQ1LQ38_9PROT</name>
<evidence type="ECO:0000259" key="16">
    <source>
        <dbReference type="Pfam" id="PF07715"/>
    </source>
</evidence>
<evidence type="ECO:0000256" key="13">
    <source>
        <dbReference type="SAM" id="MobiDB-lite"/>
    </source>
</evidence>
<keyword evidence="5 11" id="KW-0812">Transmembrane</keyword>
<dbReference type="SUPFAM" id="SSF56935">
    <property type="entry name" value="Porins"/>
    <property type="match status" value="1"/>
</dbReference>
<dbReference type="PANTHER" id="PTHR32552">
    <property type="entry name" value="FERRICHROME IRON RECEPTOR-RELATED"/>
    <property type="match status" value="1"/>
</dbReference>
<evidence type="ECO:0000256" key="9">
    <source>
        <dbReference type="ARBA" id="ARBA00023136"/>
    </source>
</evidence>
<keyword evidence="2 11" id="KW-0813">Transport</keyword>
<evidence type="ECO:0000256" key="7">
    <source>
        <dbReference type="ARBA" id="ARBA00023065"/>
    </source>
</evidence>
<dbReference type="Proteomes" id="UP000637769">
    <property type="component" value="Unassembled WGS sequence"/>
</dbReference>
<keyword evidence="18" id="KW-1185">Reference proteome</keyword>
<keyword evidence="8 12" id="KW-0798">TonB box</keyword>
<protein>
    <recommendedName>
        <fullName evidence="19">TonB-dependent receptor</fullName>
    </recommendedName>
</protein>
<keyword evidence="14" id="KW-0732">Signal</keyword>
<feature type="signal peptide" evidence="14">
    <location>
        <begin position="1"/>
        <end position="32"/>
    </location>
</feature>
<evidence type="ECO:0000256" key="5">
    <source>
        <dbReference type="ARBA" id="ARBA00022692"/>
    </source>
</evidence>
<dbReference type="InterPro" id="IPR039426">
    <property type="entry name" value="TonB-dep_rcpt-like"/>
</dbReference>
<comment type="similarity">
    <text evidence="11 12">Belongs to the TonB-dependent receptor family.</text>
</comment>
<proteinExistence type="inferred from homology"/>
<dbReference type="EMBL" id="BMCH01000002">
    <property type="protein sequence ID" value="GGC27202.1"/>
    <property type="molecule type" value="Genomic_DNA"/>
</dbReference>
<dbReference type="InterPro" id="IPR000531">
    <property type="entry name" value="Beta-barrel_TonB"/>
</dbReference>
<comment type="subcellular location">
    <subcellularLocation>
        <location evidence="1 11">Cell outer membrane</location>
        <topology evidence="1 11">Multi-pass membrane protein</topology>
    </subcellularLocation>
</comment>